<keyword evidence="2" id="KW-1185">Reference proteome</keyword>
<dbReference type="GO" id="GO:0009306">
    <property type="term" value="P:protein secretion"/>
    <property type="evidence" value="ECO:0007669"/>
    <property type="project" value="InterPro"/>
</dbReference>
<dbReference type="InterPro" id="IPR006135">
    <property type="entry name" value="T3SS_substrate_exporter"/>
</dbReference>
<keyword evidence="1" id="KW-0966">Cell projection</keyword>
<dbReference type="PANTHER" id="PTHR30531">
    <property type="entry name" value="FLAGELLAR BIOSYNTHETIC PROTEIN FLHB"/>
    <property type="match status" value="1"/>
</dbReference>
<evidence type="ECO:0000313" key="2">
    <source>
        <dbReference type="Proteomes" id="UP000180254"/>
    </source>
</evidence>
<reference evidence="1 2" key="1">
    <citation type="submission" date="2016-09" db="EMBL/GenBank/DDBJ databases">
        <title>Genome sequence of Eubacterium angustum.</title>
        <authorList>
            <person name="Poehlein A."/>
            <person name="Daniel R."/>
        </authorList>
    </citation>
    <scope>NUCLEOTIDE SEQUENCE [LARGE SCALE GENOMIC DNA]</scope>
    <source>
        <strain evidence="1 2">DSM 1989</strain>
    </source>
</reference>
<dbReference type="RefSeq" id="WP_071061411.1">
    <property type="nucleotide sequence ID" value="NZ_MKIE01000002.1"/>
</dbReference>
<dbReference type="PANTHER" id="PTHR30531:SF12">
    <property type="entry name" value="FLAGELLAR BIOSYNTHETIC PROTEIN FLHB"/>
    <property type="match status" value="1"/>
</dbReference>
<protein>
    <submittedName>
        <fullName evidence="1">Flagellar biosynthetic protein FlhB</fullName>
    </submittedName>
</protein>
<comment type="caution">
    <text evidence="1">The sequence shown here is derived from an EMBL/GenBank/DDBJ whole genome shotgun (WGS) entry which is preliminary data.</text>
</comment>
<dbReference type="Proteomes" id="UP000180254">
    <property type="component" value="Unassembled WGS sequence"/>
</dbReference>
<accession>A0A1S1V830</accession>
<name>A0A1S1V830_9FIRM</name>
<dbReference type="InterPro" id="IPR029025">
    <property type="entry name" value="T3SS_substrate_exporter_C"/>
</dbReference>
<gene>
    <name evidence="1" type="primary">flhB_1</name>
    <name evidence="1" type="ORF">EUAN_05260</name>
</gene>
<dbReference type="GO" id="GO:0005886">
    <property type="term" value="C:plasma membrane"/>
    <property type="evidence" value="ECO:0007669"/>
    <property type="project" value="TreeGrafter"/>
</dbReference>
<dbReference type="Pfam" id="PF01312">
    <property type="entry name" value="Bac_export_2"/>
    <property type="match status" value="1"/>
</dbReference>
<dbReference type="OrthoDB" id="9810419at2"/>
<sequence length="93" mass="10356">MALEKNEAEKLAVALKYDKESGEAPKVVAKGRGEVAKNIVEKGKESGVESIENPILAKDLMMLELQEEIPEALYQAVAEVMAYIYRLDSESKW</sequence>
<organism evidence="1 2">
    <name type="scientific">Andreesenia angusta</name>
    <dbReference type="NCBI Taxonomy" id="39480"/>
    <lineage>
        <taxon>Bacteria</taxon>
        <taxon>Bacillati</taxon>
        <taxon>Bacillota</taxon>
        <taxon>Tissierellia</taxon>
        <taxon>Tissierellales</taxon>
        <taxon>Gottschalkiaceae</taxon>
        <taxon>Andreesenia</taxon>
    </lineage>
</organism>
<keyword evidence="1" id="KW-0969">Cilium</keyword>
<dbReference type="STRING" id="39480.EUAN_05260"/>
<proteinExistence type="predicted"/>
<dbReference type="Gene3D" id="3.40.1690.10">
    <property type="entry name" value="secretion proteins EscU"/>
    <property type="match status" value="1"/>
</dbReference>
<keyword evidence="1" id="KW-0282">Flagellum</keyword>
<dbReference type="SUPFAM" id="SSF160544">
    <property type="entry name" value="EscU C-terminal domain-like"/>
    <property type="match status" value="1"/>
</dbReference>
<dbReference type="AlphaFoldDB" id="A0A1S1V830"/>
<dbReference type="EMBL" id="MKIE01000002">
    <property type="protein sequence ID" value="OHW62742.1"/>
    <property type="molecule type" value="Genomic_DNA"/>
</dbReference>
<evidence type="ECO:0000313" key="1">
    <source>
        <dbReference type="EMBL" id="OHW62742.1"/>
    </source>
</evidence>